<gene>
    <name evidence="10" type="ORF">CLG94_09485</name>
</gene>
<feature type="transmembrane region" description="Helical" evidence="8">
    <location>
        <begin position="251"/>
        <end position="271"/>
    </location>
</feature>
<evidence type="ECO:0000256" key="8">
    <source>
        <dbReference type="SAM" id="Phobius"/>
    </source>
</evidence>
<keyword evidence="5 8" id="KW-0812">Transmembrane</keyword>
<feature type="transmembrane region" description="Helical" evidence="8">
    <location>
        <begin position="375"/>
        <end position="400"/>
    </location>
</feature>
<evidence type="ECO:0000256" key="3">
    <source>
        <dbReference type="ARBA" id="ARBA00022676"/>
    </source>
</evidence>
<organism evidence="10 11">
    <name type="scientific">Candidatus Methylomirabilis limnetica</name>
    <dbReference type="NCBI Taxonomy" id="2033718"/>
    <lineage>
        <taxon>Bacteria</taxon>
        <taxon>Candidatus Methylomirabilota</taxon>
        <taxon>Candidatus Methylomirabilia</taxon>
        <taxon>Candidatus Methylomirabilales</taxon>
        <taxon>Candidatus Methylomirabilaceae</taxon>
        <taxon>Candidatus Methylomirabilis</taxon>
    </lineage>
</organism>
<dbReference type="GO" id="GO:0009103">
    <property type="term" value="P:lipopolysaccharide biosynthetic process"/>
    <property type="evidence" value="ECO:0007669"/>
    <property type="project" value="UniProtKB-ARBA"/>
</dbReference>
<feature type="transmembrane region" description="Helical" evidence="8">
    <location>
        <begin position="22"/>
        <end position="42"/>
    </location>
</feature>
<feature type="transmembrane region" description="Helical" evidence="8">
    <location>
        <begin position="226"/>
        <end position="245"/>
    </location>
</feature>
<accession>A0A2T4TWK0</accession>
<dbReference type="RefSeq" id="WP_107562980.1">
    <property type="nucleotide sequence ID" value="NZ_NVQC01000023.1"/>
</dbReference>
<dbReference type="EMBL" id="NVQC01000023">
    <property type="protein sequence ID" value="PTL35491.1"/>
    <property type="molecule type" value="Genomic_DNA"/>
</dbReference>
<feature type="transmembrane region" description="Helical" evidence="8">
    <location>
        <begin position="127"/>
        <end position="145"/>
    </location>
</feature>
<evidence type="ECO:0000256" key="4">
    <source>
        <dbReference type="ARBA" id="ARBA00022679"/>
    </source>
</evidence>
<reference evidence="11" key="2">
    <citation type="journal article" date="2018" name="Environ. Microbiol.">
        <title>Bloom of a denitrifying methanotroph, 'Candidatus Methylomirabilis limnetica', in a deep stratified lake.</title>
        <authorList>
            <person name="Graf J.S."/>
            <person name="Mayr M.J."/>
            <person name="Marchant H.K."/>
            <person name="Tienken D."/>
            <person name="Hach P.F."/>
            <person name="Brand A."/>
            <person name="Schubert C.J."/>
            <person name="Kuypers M.M."/>
            <person name="Milucka J."/>
        </authorList>
    </citation>
    <scope>NUCLEOTIDE SEQUENCE [LARGE SCALE GENOMIC DNA]</scope>
    <source>
        <strain evidence="11">Zug</strain>
    </source>
</reference>
<feature type="domain" description="Glycosyltransferase RgtA/B/C/D-like" evidence="9">
    <location>
        <begin position="82"/>
        <end position="245"/>
    </location>
</feature>
<name>A0A2T4TWK0_9BACT</name>
<keyword evidence="3" id="KW-0328">Glycosyltransferase</keyword>
<dbReference type="InterPro" id="IPR038731">
    <property type="entry name" value="RgtA/B/C-like"/>
</dbReference>
<evidence type="ECO:0000256" key="7">
    <source>
        <dbReference type="ARBA" id="ARBA00023136"/>
    </source>
</evidence>
<dbReference type="Pfam" id="PF13231">
    <property type="entry name" value="PMT_2"/>
    <property type="match status" value="1"/>
</dbReference>
<evidence type="ECO:0000256" key="1">
    <source>
        <dbReference type="ARBA" id="ARBA00004651"/>
    </source>
</evidence>
<feature type="transmembrane region" description="Helical" evidence="8">
    <location>
        <begin position="406"/>
        <end position="429"/>
    </location>
</feature>
<dbReference type="InterPro" id="IPR050297">
    <property type="entry name" value="LipidA_mod_glycosyltrf_83"/>
</dbReference>
<reference evidence="10 11" key="1">
    <citation type="submission" date="2017-09" db="EMBL/GenBank/DDBJ databases">
        <title>Bloom of a denitrifying methanotroph, Candidatus Methylomirabilis limnetica, in a deep stratified lake.</title>
        <authorList>
            <person name="Graf J.S."/>
            <person name="Marchant H.K."/>
            <person name="Tienken D."/>
            <person name="Hach P.F."/>
            <person name="Brand A."/>
            <person name="Schubert C.J."/>
            <person name="Kuypers M.M."/>
            <person name="Milucka J."/>
        </authorList>
    </citation>
    <scope>NUCLEOTIDE SEQUENCE [LARGE SCALE GENOMIC DNA]</scope>
    <source>
        <strain evidence="10 11">Zug</strain>
    </source>
</reference>
<evidence type="ECO:0000259" key="9">
    <source>
        <dbReference type="Pfam" id="PF13231"/>
    </source>
</evidence>
<keyword evidence="4" id="KW-0808">Transferase</keyword>
<evidence type="ECO:0000313" key="10">
    <source>
        <dbReference type="EMBL" id="PTL35491.1"/>
    </source>
</evidence>
<evidence type="ECO:0000256" key="2">
    <source>
        <dbReference type="ARBA" id="ARBA00022475"/>
    </source>
</evidence>
<feature type="transmembrane region" description="Helical" evidence="8">
    <location>
        <begin position="100"/>
        <end position="121"/>
    </location>
</feature>
<sequence>MSNTAETPSLVRESTFVPFRGWQPWLVLFLLVTSRLLLVVFAHSLSGDDGDRYLTEAINMWTHGTFSMASGDTPSPTAHDLPLFPFIIAGFISVVKVPLLAAKITSLLNCILFGVAARGIYDLGWRLTGSCRTAALAMLIFGCFPESFPYSVFYMPESLFLAFFVWCLVKFVEFLRTDHLRPLMWAFLLWGISILAKPISLFLGPVLALIAITVAFSQRQNRIRRISGITAGLVIGASVVAPWLVRNYVTFGVLGISSITGTNLFYGNYLYMLEDMGVLNAQAVLASKETEVTATISPERDNPMVRANLLGALAKREILAHFSHYVATTLKRHPGLYLGTGSTGTLRLLGDAEGVLAMKKVLADRHAWRKVPLRVLLLLIGSGLILVVVYTSAVVGMMRLGWRRDWIALGVILLALLYFAVLIGPMTFVRYRVAMLPALSVAAAIGLRGGRWCPEAVIARIPVKALEV</sequence>
<evidence type="ECO:0000256" key="6">
    <source>
        <dbReference type="ARBA" id="ARBA00022989"/>
    </source>
</evidence>
<keyword evidence="11" id="KW-1185">Reference proteome</keyword>
<dbReference type="OrthoDB" id="136232at2"/>
<proteinExistence type="predicted"/>
<dbReference type="PANTHER" id="PTHR33908:SF11">
    <property type="entry name" value="MEMBRANE PROTEIN"/>
    <property type="match status" value="1"/>
</dbReference>
<keyword evidence="6 8" id="KW-1133">Transmembrane helix</keyword>
<dbReference type="PANTHER" id="PTHR33908">
    <property type="entry name" value="MANNOSYLTRANSFERASE YKCB-RELATED"/>
    <property type="match status" value="1"/>
</dbReference>
<keyword evidence="2" id="KW-1003">Cell membrane</keyword>
<feature type="transmembrane region" description="Helical" evidence="8">
    <location>
        <begin position="184"/>
        <end position="214"/>
    </location>
</feature>
<comment type="subcellular location">
    <subcellularLocation>
        <location evidence="1">Cell membrane</location>
        <topology evidence="1">Multi-pass membrane protein</topology>
    </subcellularLocation>
</comment>
<dbReference type="Proteomes" id="UP000241436">
    <property type="component" value="Unassembled WGS sequence"/>
</dbReference>
<dbReference type="AlphaFoldDB" id="A0A2T4TWK0"/>
<keyword evidence="7 8" id="KW-0472">Membrane</keyword>
<protein>
    <recommendedName>
        <fullName evidence="9">Glycosyltransferase RgtA/B/C/D-like domain-containing protein</fullName>
    </recommendedName>
</protein>
<dbReference type="GO" id="GO:0016763">
    <property type="term" value="F:pentosyltransferase activity"/>
    <property type="evidence" value="ECO:0007669"/>
    <property type="project" value="TreeGrafter"/>
</dbReference>
<evidence type="ECO:0000313" key="11">
    <source>
        <dbReference type="Proteomes" id="UP000241436"/>
    </source>
</evidence>
<dbReference type="GO" id="GO:0005886">
    <property type="term" value="C:plasma membrane"/>
    <property type="evidence" value="ECO:0007669"/>
    <property type="project" value="UniProtKB-SubCell"/>
</dbReference>
<evidence type="ECO:0000256" key="5">
    <source>
        <dbReference type="ARBA" id="ARBA00022692"/>
    </source>
</evidence>
<comment type="caution">
    <text evidence="10">The sequence shown here is derived from an EMBL/GenBank/DDBJ whole genome shotgun (WGS) entry which is preliminary data.</text>
</comment>